<keyword evidence="4" id="KW-0325">Glycoprotein</keyword>
<evidence type="ECO:0000313" key="9">
    <source>
        <dbReference type="Proteomes" id="UP000694867"/>
    </source>
</evidence>
<feature type="compositionally biased region" description="Polar residues" evidence="6">
    <location>
        <begin position="230"/>
        <end position="240"/>
    </location>
</feature>
<dbReference type="Pfam" id="PF00079">
    <property type="entry name" value="Serpin"/>
    <property type="match status" value="2"/>
</dbReference>
<dbReference type="CDD" id="cd00172">
    <property type="entry name" value="serpin"/>
    <property type="match status" value="1"/>
</dbReference>
<sequence>MRPVIYLILASLLLQPAVAQPPMTFGMRKLAFSANQFGIDLYRTMRNSEGNIAFCPFCIDESLLMTLLGAQGQSAMALRHVLYLWGMQPQELHTASHQLITHLGSQLKSAMYEDYMGRSAKTLRRFARAARAEETKTPPEKDRPAVKQKPKEEVRNDLYKNHQYYPPTSNPFDQRGGTSPYRPEHSVYSDHHENPPPHLYDHDQRRPPMDYRPRPQPGPLFSQYPDLRQPPSSLNPALYNNRNPPYGPISGGAYIRPAQFEARHHPPEYRPSSPGNLNEMRPVNDRYPGPYPPSRTPLFGATNRPYYSPYDSKPVLAPAPPMQASFYRPDRYRPMPPTPMGGYPRPPLDYNGNVNNHQAAPFTSRYRPPYGGPHGAASELSFSHLPYDHGHGSHGHNQAYSQQYMHPINSENRHGWRPTNYGKSKEQPDDEDFGNAIDKNLALPSNDPDDTELVMFNTIYVQREYAVKYPYQMYVYNYYNSSVHSLDFVMNGEEARQHINAIIEKRTQGKIQNILTDIPSPSTNLLLISGIFIESVIDIENLTPVDNVRWIANSRQNFSKEDDDVGNPMMMEARGVKIRYTRHDYLNCSAVEVPLRGGVVTLLMITPDHIDDMGVLEDRLSAQRISDIMATMQIKKANLKLPKIQIEHSHVNLTHALSAMGLQNLFVPGRAELFDMSDVRWLHVSNVFHKSVLHIQGPPLKDDLEEVLQGDKTPKKITKIPGHANEGLNVVLNRPFLYFVMDSVSGLAIAMGKVINP</sequence>
<keyword evidence="7" id="KW-0732">Signal</keyword>
<evidence type="ECO:0000256" key="2">
    <source>
        <dbReference type="ARBA" id="ARBA00022690"/>
    </source>
</evidence>
<dbReference type="PANTHER" id="PTHR11461">
    <property type="entry name" value="SERINE PROTEASE INHIBITOR, SERPIN"/>
    <property type="match status" value="1"/>
</dbReference>
<dbReference type="PROSITE" id="PS00284">
    <property type="entry name" value="SERPIN"/>
    <property type="match status" value="1"/>
</dbReference>
<dbReference type="InterPro" id="IPR023796">
    <property type="entry name" value="Serpin_dom"/>
</dbReference>
<dbReference type="InterPro" id="IPR036186">
    <property type="entry name" value="Serpin_sf"/>
</dbReference>
<dbReference type="SMART" id="SM00093">
    <property type="entry name" value="SERPIN"/>
    <property type="match status" value="1"/>
</dbReference>
<gene>
    <name evidence="10" type="primary">LOC100906376</name>
</gene>
<proteinExistence type="inferred from homology"/>
<dbReference type="GO" id="GO:0005615">
    <property type="term" value="C:extracellular space"/>
    <property type="evidence" value="ECO:0007669"/>
    <property type="project" value="InterPro"/>
</dbReference>
<evidence type="ECO:0000256" key="5">
    <source>
        <dbReference type="RuleBase" id="RU000411"/>
    </source>
</evidence>
<dbReference type="GeneID" id="100906376"/>
<evidence type="ECO:0000256" key="6">
    <source>
        <dbReference type="SAM" id="MobiDB-lite"/>
    </source>
</evidence>
<keyword evidence="3" id="KW-0722">Serine protease inhibitor</keyword>
<keyword evidence="2" id="KW-0646">Protease inhibitor</keyword>
<feature type="compositionally biased region" description="Basic and acidic residues" evidence="6">
    <location>
        <begin position="182"/>
        <end position="213"/>
    </location>
</feature>
<evidence type="ECO:0000256" key="7">
    <source>
        <dbReference type="SAM" id="SignalP"/>
    </source>
</evidence>
<feature type="region of interest" description="Disordered" evidence="6">
    <location>
        <begin position="413"/>
        <end position="445"/>
    </location>
</feature>
<dbReference type="GO" id="GO:0004867">
    <property type="term" value="F:serine-type endopeptidase inhibitor activity"/>
    <property type="evidence" value="ECO:0007669"/>
    <property type="project" value="UniProtKB-KW"/>
</dbReference>
<feature type="domain" description="Serpin" evidence="8">
    <location>
        <begin position="39"/>
        <end position="757"/>
    </location>
</feature>
<dbReference type="InterPro" id="IPR023795">
    <property type="entry name" value="Serpin_CS"/>
</dbReference>
<evidence type="ECO:0000313" key="10">
    <source>
        <dbReference type="RefSeq" id="XP_028968360.1"/>
    </source>
</evidence>
<feature type="region of interest" description="Disordered" evidence="6">
    <location>
        <begin position="127"/>
        <end position="240"/>
    </location>
</feature>
<dbReference type="PANTHER" id="PTHR11461:SF211">
    <property type="entry name" value="GH10112P-RELATED"/>
    <property type="match status" value="1"/>
</dbReference>
<feature type="chain" id="PRO_5042523954" evidence="7">
    <location>
        <begin position="20"/>
        <end position="757"/>
    </location>
</feature>
<dbReference type="SUPFAM" id="SSF56574">
    <property type="entry name" value="Serpins"/>
    <property type="match status" value="2"/>
</dbReference>
<evidence type="ECO:0000256" key="3">
    <source>
        <dbReference type="ARBA" id="ARBA00022900"/>
    </source>
</evidence>
<reference evidence="10" key="1">
    <citation type="submission" date="2025-08" db="UniProtKB">
        <authorList>
            <consortium name="RefSeq"/>
        </authorList>
    </citation>
    <scope>IDENTIFICATION</scope>
</reference>
<dbReference type="AlphaFoldDB" id="A0AAJ7SGT0"/>
<evidence type="ECO:0000256" key="1">
    <source>
        <dbReference type="ARBA" id="ARBA00009500"/>
    </source>
</evidence>
<organism evidence="9 10">
    <name type="scientific">Galendromus occidentalis</name>
    <name type="common">western predatory mite</name>
    <dbReference type="NCBI Taxonomy" id="34638"/>
    <lineage>
        <taxon>Eukaryota</taxon>
        <taxon>Metazoa</taxon>
        <taxon>Ecdysozoa</taxon>
        <taxon>Arthropoda</taxon>
        <taxon>Chelicerata</taxon>
        <taxon>Arachnida</taxon>
        <taxon>Acari</taxon>
        <taxon>Parasitiformes</taxon>
        <taxon>Mesostigmata</taxon>
        <taxon>Gamasina</taxon>
        <taxon>Phytoseioidea</taxon>
        <taxon>Phytoseiidae</taxon>
        <taxon>Typhlodrominae</taxon>
        <taxon>Galendromus</taxon>
    </lineage>
</organism>
<dbReference type="InterPro" id="IPR000215">
    <property type="entry name" value="Serpin_fam"/>
</dbReference>
<comment type="similarity">
    <text evidence="1 5">Belongs to the serpin family.</text>
</comment>
<protein>
    <submittedName>
        <fullName evidence="10">Uncharacterized protein LOC100906376</fullName>
    </submittedName>
</protein>
<accession>A0AAJ7SGT0</accession>
<evidence type="ECO:0000259" key="8">
    <source>
        <dbReference type="SMART" id="SM00093"/>
    </source>
</evidence>
<dbReference type="Gene3D" id="3.30.497.10">
    <property type="entry name" value="Antithrombin, subunit I, domain 2"/>
    <property type="match status" value="2"/>
</dbReference>
<feature type="signal peptide" evidence="7">
    <location>
        <begin position="1"/>
        <end position="19"/>
    </location>
</feature>
<feature type="compositionally biased region" description="Basic and acidic residues" evidence="6">
    <location>
        <begin position="130"/>
        <end position="160"/>
    </location>
</feature>
<dbReference type="KEGG" id="goe:100906376"/>
<keyword evidence="9" id="KW-1185">Reference proteome</keyword>
<name>A0AAJ7SGT0_9ACAR</name>
<dbReference type="RefSeq" id="XP_028968360.1">
    <property type="nucleotide sequence ID" value="XM_029112527.1"/>
</dbReference>
<dbReference type="Proteomes" id="UP000694867">
    <property type="component" value="Unplaced"/>
</dbReference>
<evidence type="ECO:0000256" key="4">
    <source>
        <dbReference type="ARBA" id="ARBA00023180"/>
    </source>
</evidence>
<dbReference type="InterPro" id="IPR042178">
    <property type="entry name" value="Serpin_sf_1"/>
</dbReference>
<dbReference type="InterPro" id="IPR042185">
    <property type="entry name" value="Serpin_sf_2"/>
</dbReference>
<dbReference type="Gene3D" id="2.30.39.10">
    <property type="entry name" value="Alpha-1-antitrypsin, domain 1"/>
    <property type="match status" value="1"/>
</dbReference>